<keyword evidence="6 8" id="KW-0234">DNA repair</keyword>
<dbReference type="PANTHER" id="PTHR10815:SF13">
    <property type="entry name" value="METHYLATED-DNA--PROTEIN-CYSTEINE METHYLTRANSFERASE"/>
    <property type="match status" value="1"/>
</dbReference>
<comment type="catalytic activity">
    <reaction evidence="1 8">
        <text>a 4-O-methyl-thymidine in DNA + L-cysteinyl-[protein] = a thymidine in DNA + S-methyl-L-cysteinyl-[protein]</text>
        <dbReference type="Rhea" id="RHEA:53428"/>
        <dbReference type="Rhea" id="RHEA-COMP:10131"/>
        <dbReference type="Rhea" id="RHEA-COMP:10132"/>
        <dbReference type="Rhea" id="RHEA-COMP:13555"/>
        <dbReference type="Rhea" id="RHEA-COMP:13556"/>
        <dbReference type="ChEBI" id="CHEBI:29950"/>
        <dbReference type="ChEBI" id="CHEBI:82612"/>
        <dbReference type="ChEBI" id="CHEBI:137386"/>
        <dbReference type="ChEBI" id="CHEBI:137387"/>
        <dbReference type="EC" id="2.1.1.63"/>
    </reaction>
</comment>
<evidence type="ECO:0000256" key="7">
    <source>
        <dbReference type="ARBA" id="ARBA00049348"/>
    </source>
</evidence>
<keyword evidence="3 8" id="KW-0489">Methyltransferase</keyword>
<dbReference type="Gene3D" id="1.10.10.10">
    <property type="entry name" value="Winged helix-like DNA-binding domain superfamily/Winged helix DNA-binding domain"/>
    <property type="match status" value="1"/>
</dbReference>
<name>A0A1N7JEW2_9PROT</name>
<dbReference type="NCBIfam" id="TIGR00589">
    <property type="entry name" value="ogt"/>
    <property type="match status" value="1"/>
</dbReference>
<evidence type="ECO:0000259" key="9">
    <source>
        <dbReference type="Pfam" id="PF01035"/>
    </source>
</evidence>
<dbReference type="CDD" id="cd06445">
    <property type="entry name" value="ATase"/>
    <property type="match status" value="1"/>
</dbReference>
<evidence type="ECO:0000256" key="2">
    <source>
        <dbReference type="ARBA" id="ARBA00022490"/>
    </source>
</evidence>
<dbReference type="Pfam" id="PF01035">
    <property type="entry name" value="DNA_binding_1"/>
    <property type="match status" value="1"/>
</dbReference>
<dbReference type="Proteomes" id="UP000185678">
    <property type="component" value="Unassembled WGS sequence"/>
</dbReference>
<dbReference type="AlphaFoldDB" id="A0A1N7JEW2"/>
<keyword evidence="2 8" id="KW-0963">Cytoplasm</keyword>
<keyword evidence="5 8" id="KW-0227">DNA damage</keyword>
<evidence type="ECO:0000256" key="5">
    <source>
        <dbReference type="ARBA" id="ARBA00022763"/>
    </source>
</evidence>
<keyword evidence="4 8" id="KW-0808">Transferase</keyword>
<dbReference type="InterPro" id="IPR008332">
    <property type="entry name" value="MethylG_MeTrfase_N"/>
</dbReference>
<feature type="domain" description="Methylguanine DNA methyltransferase ribonuclease-like" evidence="10">
    <location>
        <begin position="6"/>
        <end position="63"/>
    </location>
</feature>
<dbReference type="OrthoDB" id="9802228at2"/>
<comment type="miscellaneous">
    <text evidence="8">This enzyme catalyzes only one turnover and therefore is not strictly catalytic. According to one definition, an enzyme is a biocatalyst that acts repeatedly and over many reaction cycles.</text>
</comment>
<feature type="active site" description="Nucleophile; methyl group acceptor" evidence="8">
    <location>
        <position position="116"/>
    </location>
</feature>
<dbReference type="GO" id="GO:0032259">
    <property type="term" value="P:methylation"/>
    <property type="evidence" value="ECO:0007669"/>
    <property type="project" value="UniProtKB-KW"/>
</dbReference>
<comment type="catalytic activity">
    <reaction evidence="7 8">
        <text>a 6-O-methyl-2'-deoxyguanosine in DNA + L-cysteinyl-[protein] = S-methyl-L-cysteinyl-[protein] + a 2'-deoxyguanosine in DNA</text>
        <dbReference type="Rhea" id="RHEA:24000"/>
        <dbReference type="Rhea" id="RHEA-COMP:10131"/>
        <dbReference type="Rhea" id="RHEA-COMP:10132"/>
        <dbReference type="Rhea" id="RHEA-COMP:11367"/>
        <dbReference type="Rhea" id="RHEA-COMP:11368"/>
        <dbReference type="ChEBI" id="CHEBI:29950"/>
        <dbReference type="ChEBI" id="CHEBI:82612"/>
        <dbReference type="ChEBI" id="CHEBI:85445"/>
        <dbReference type="ChEBI" id="CHEBI:85448"/>
        <dbReference type="EC" id="2.1.1.63"/>
    </reaction>
</comment>
<dbReference type="InterPro" id="IPR023546">
    <property type="entry name" value="MGMT"/>
</dbReference>
<reference evidence="11 12" key="1">
    <citation type="submission" date="2017-01" db="EMBL/GenBank/DDBJ databases">
        <authorList>
            <person name="Mah S.A."/>
            <person name="Swanson W.J."/>
            <person name="Moy G.W."/>
            <person name="Vacquier V.D."/>
        </authorList>
    </citation>
    <scope>NUCLEOTIDE SEQUENCE [LARGE SCALE GENOMIC DNA]</scope>
    <source>
        <strain evidence="11 12">DSM 11589</strain>
    </source>
</reference>
<evidence type="ECO:0000313" key="11">
    <source>
        <dbReference type="EMBL" id="SIS47791.1"/>
    </source>
</evidence>
<comment type="similarity">
    <text evidence="8">Belongs to the MGMT family.</text>
</comment>
<dbReference type="SUPFAM" id="SSF46767">
    <property type="entry name" value="Methylated DNA-protein cysteine methyltransferase, C-terminal domain"/>
    <property type="match status" value="1"/>
</dbReference>
<feature type="domain" description="Methylated-DNA-[protein]-cysteine S-methyltransferase DNA binding" evidence="9">
    <location>
        <begin position="67"/>
        <end position="150"/>
    </location>
</feature>
<dbReference type="InterPro" id="IPR014048">
    <property type="entry name" value="MethylDNA_cys_MeTrfase_DNA-bd"/>
</dbReference>
<dbReference type="STRING" id="80876.SAMN05421779_102171"/>
<dbReference type="InterPro" id="IPR036388">
    <property type="entry name" value="WH-like_DNA-bd_sf"/>
</dbReference>
<evidence type="ECO:0000256" key="8">
    <source>
        <dbReference type="HAMAP-Rule" id="MF_00772"/>
    </source>
</evidence>
<evidence type="ECO:0000259" key="10">
    <source>
        <dbReference type="Pfam" id="PF02870"/>
    </source>
</evidence>
<evidence type="ECO:0000256" key="6">
    <source>
        <dbReference type="ARBA" id="ARBA00023204"/>
    </source>
</evidence>
<dbReference type="RefSeq" id="WP_076399079.1">
    <property type="nucleotide sequence ID" value="NZ_FTOA01000002.1"/>
</dbReference>
<dbReference type="EMBL" id="FTOA01000002">
    <property type="protein sequence ID" value="SIS47791.1"/>
    <property type="molecule type" value="Genomic_DNA"/>
</dbReference>
<dbReference type="EC" id="2.1.1.63" evidence="8"/>
<dbReference type="InterPro" id="IPR001497">
    <property type="entry name" value="MethylDNA_cys_MeTrfase_AS"/>
</dbReference>
<protein>
    <recommendedName>
        <fullName evidence="8">Methylated-DNA--protein-cysteine methyltransferase</fullName>
        <ecNumber evidence="8">2.1.1.63</ecNumber>
    </recommendedName>
    <alternativeName>
        <fullName evidence="8">6-O-methylguanine-DNA methyltransferase</fullName>
        <shortName evidence="8">MGMT</shortName>
    </alternativeName>
    <alternativeName>
        <fullName evidence="8">O-6-methylguanine-DNA-alkyltransferase</fullName>
    </alternativeName>
</protein>
<dbReference type="HAMAP" id="MF_00772">
    <property type="entry name" value="OGT"/>
    <property type="match status" value="1"/>
</dbReference>
<dbReference type="PROSITE" id="PS00374">
    <property type="entry name" value="MGMT"/>
    <property type="match status" value="1"/>
</dbReference>
<comment type="subcellular location">
    <subcellularLocation>
        <location evidence="8">Cytoplasm</location>
    </subcellularLocation>
</comment>
<evidence type="ECO:0000256" key="3">
    <source>
        <dbReference type="ARBA" id="ARBA00022603"/>
    </source>
</evidence>
<evidence type="ECO:0000256" key="1">
    <source>
        <dbReference type="ARBA" id="ARBA00001286"/>
    </source>
</evidence>
<dbReference type="InterPro" id="IPR036217">
    <property type="entry name" value="MethylDNA_cys_MeTrfase_DNAb"/>
</dbReference>
<evidence type="ECO:0000313" key="12">
    <source>
        <dbReference type="Proteomes" id="UP000185678"/>
    </source>
</evidence>
<dbReference type="GO" id="GO:0003908">
    <property type="term" value="F:methylated-DNA-[protein]-cysteine S-methyltransferase activity"/>
    <property type="evidence" value="ECO:0007669"/>
    <property type="project" value="UniProtKB-UniRule"/>
</dbReference>
<dbReference type="GO" id="GO:0006307">
    <property type="term" value="P:DNA alkylation repair"/>
    <property type="evidence" value="ECO:0007669"/>
    <property type="project" value="UniProtKB-UniRule"/>
</dbReference>
<keyword evidence="12" id="KW-1185">Reference proteome</keyword>
<evidence type="ECO:0000256" key="4">
    <source>
        <dbReference type="ARBA" id="ARBA00022679"/>
    </source>
</evidence>
<organism evidence="11 12">
    <name type="scientific">Insolitispirillum peregrinum</name>
    <dbReference type="NCBI Taxonomy" id="80876"/>
    <lineage>
        <taxon>Bacteria</taxon>
        <taxon>Pseudomonadati</taxon>
        <taxon>Pseudomonadota</taxon>
        <taxon>Alphaproteobacteria</taxon>
        <taxon>Rhodospirillales</taxon>
        <taxon>Novispirillaceae</taxon>
        <taxon>Insolitispirillum</taxon>
    </lineage>
</organism>
<dbReference type="GO" id="GO:0005737">
    <property type="term" value="C:cytoplasm"/>
    <property type="evidence" value="ECO:0007669"/>
    <property type="project" value="UniProtKB-SubCell"/>
</dbReference>
<dbReference type="Pfam" id="PF02870">
    <property type="entry name" value="Methyltransf_1N"/>
    <property type="match status" value="1"/>
</dbReference>
<dbReference type="SUPFAM" id="SSF53155">
    <property type="entry name" value="Methylated DNA-protein cysteine methyltransferase domain"/>
    <property type="match status" value="1"/>
</dbReference>
<dbReference type="InterPro" id="IPR036631">
    <property type="entry name" value="MGMT_N_sf"/>
</dbReference>
<comment type="function">
    <text evidence="8">Involved in the cellular defense against the biological effects of O6-methylguanine (O6-MeG) and O4-methylthymine (O4-MeT) in DNA. Repairs the methylated nucleobase in DNA by stoichiometrically transferring the methyl group to a cysteine residue in the enzyme. This is a suicide reaction: the enzyme is irreversibly inactivated.</text>
</comment>
<accession>A0A1N7JEW2</accession>
<sequence>MPQLCLHSPVGDLTLTEEDGALISVDWGWGMLSEETPLLIEARDQLNAYFDGDLKAFDLPLAPPGTAFRQKVWAAMRDIPYGSTLTYGELAQQIGTSPRAIGGACANNPIPLIIPCHRVLGHAHGGMGHYSGPEGFDDLDTKRQLLRLERSE</sequence>
<dbReference type="PANTHER" id="PTHR10815">
    <property type="entry name" value="METHYLATED-DNA--PROTEIN-CYSTEINE METHYLTRANSFERASE"/>
    <property type="match status" value="1"/>
</dbReference>
<proteinExistence type="inferred from homology"/>
<dbReference type="Gene3D" id="3.30.160.70">
    <property type="entry name" value="Methylated DNA-protein cysteine methyltransferase domain"/>
    <property type="match status" value="1"/>
</dbReference>
<gene>
    <name evidence="11" type="ORF">SAMN05421779_102171</name>
</gene>